<sequence length="275" mass="28615">MASSILNTLWLLVLLSTFATADIDLNARYTVTNSLLGSNTLASTSLNSSLIVTSSASSSDSTWFFTSTSHDSYYRIHTVAKGSSNALDVDNYYGRNSIDMQFYWIDDEKSGQYWQINEQSDGSVKISNNFTGPDMFLGVEEGSLKPVLRAGDGEGSRWTLSSPGSTPTAAGVSSLAAPSATTMSTAVSTSGSGSGSAASSTPTSQVSSTSSSNDKKLSSGAIAGIAVGGVVGLALLAAGAFFLFRRKNDVDSEDELDKPPQMTTDPMINVRGGGS</sequence>
<feature type="compositionally biased region" description="Low complexity" evidence="1">
    <location>
        <begin position="173"/>
        <end position="216"/>
    </location>
</feature>
<dbReference type="InterPro" id="IPR035992">
    <property type="entry name" value="Ricin_B-like_lectins"/>
</dbReference>
<dbReference type="SUPFAM" id="SSF50370">
    <property type="entry name" value="Ricin B-like lectins"/>
    <property type="match status" value="1"/>
</dbReference>
<comment type="caution">
    <text evidence="5">The sequence shown here is derived from an EMBL/GenBank/DDBJ whole genome shotgun (WGS) entry which is preliminary data.</text>
</comment>
<feature type="chain" id="PRO_5045163055" description="Ricin B lectin domain-containing protein" evidence="3">
    <location>
        <begin position="22"/>
        <end position="275"/>
    </location>
</feature>
<dbReference type="InterPro" id="IPR000772">
    <property type="entry name" value="Ricin_B_lectin"/>
</dbReference>
<evidence type="ECO:0000259" key="4">
    <source>
        <dbReference type="Pfam" id="PF14200"/>
    </source>
</evidence>
<evidence type="ECO:0000313" key="6">
    <source>
        <dbReference type="Proteomes" id="UP001521222"/>
    </source>
</evidence>
<dbReference type="Gene3D" id="2.80.10.50">
    <property type="match status" value="1"/>
</dbReference>
<feature type="region of interest" description="Disordered" evidence="1">
    <location>
        <begin position="148"/>
        <end position="216"/>
    </location>
</feature>
<keyword evidence="2" id="KW-0812">Transmembrane</keyword>
<keyword evidence="2" id="KW-1133">Transmembrane helix</keyword>
<feature type="compositionally biased region" description="Polar residues" evidence="1">
    <location>
        <begin position="158"/>
        <end position="168"/>
    </location>
</feature>
<keyword evidence="2" id="KW-0472">Membrane</keyword>
<dbReference type="PANTHER" id="PTHR16861:SF4">
    <property type="entry name" value="SH3 DOMAIN PROTEIN (AFU_ORTHOLOGUE AFUA_1G13610)"/>
    <property type="match status" value="1"/>
</dbReference>
<protein>
    <recommendedName>
        <fullName evidence="4">Ricin B lectin domain-containing protein</fullName>
    </recommendedName>
</protein>
<organism evidence="5 6">
    <name type="scientific">Nothophoma quercina</name>
    <dbReference type="NCBI Taxonomy" id="749835"/>
    <lineage>
        <taxon>Eukaryota</taxon>
        <taxon>Fungi</taxon>
        <taxon>Dikarya</taxon>
        <taxon>Ascomycota</taxon>
        <taxon>Pezizomycotina</taxon>
        <taxon>Dothideomycetes</taxon>
        <taxon>Pleosporomycetidae</taxon>
        <taxon>Pleosporales</taxon>
        <taxon>Pleosporineae</taxon>
        <taxon>Didymellaceae</taxon>
        <taxon>Nothophoma</taxon>
    </lineage>
</organism>
<proteinExistence type="predicted"/>
<keyword evidence="6" id="KW-1185">Reference proteome</keyword>
<evidence type="ECO:0000256" key="2">
    <source>
        <dbReference type="SAM" id="Phobius"/>
    </source>
</evidence>
<accession>A0ABR3QUL3</accession>
<keyword evidence="3" id="KW-0732">Signal</keyword>
<feature type="transmembrane region" description="Helical" evidence="2">
    <location>
        <begin position="221"/>
        <end position="244"/>
    </location>
</feature>
<feature type="region of interest" description="Disordered" evidence="1">
    <location>
        <begin position="251"/>
        <end position="275"/>
    </location>
</feature>
<dbReference type="CDD" id="cd12087">
    <property type="entry name" value="TM_EGFR-like"/>
    <property type="match status" value="1"/>
</dbReference>
<feature type="signal peptide" evidence="3">
    <location>
        <begin position="1"/>
        <end position="21"/>
    </location>
</feature>
<evidence type="ECO:0000313" key="5">
    <source>
        <dbReference type="EMBL" id="KAL1595574.1"/>
    </source>
</evidence>
<dbReference type="PANTHER" id="PTHR16861">
    <property type="entry name" value="GLYCOPROTEIN 38"/>
    <property type="match status" value="1"/>
</dbReference>
<dbReference type="EMBL" id="JAKIXB020000031">
    <property type="protein sequence ID" value="KAL1595574.1"/>
    <property type="molecule type" value="Genomic_DNA"/>
</dbReference>
<dbReference type="Proteomes" id="UP001521222">
    <property type="component" value="Unassembled WGS sequence"/>
</dbReference>
<name>A0ABR3QUL3_9PLEO</name>
<gene>
    <name evidence="5" type="ORF">SLS59_008212</name>
</gene>
<dbReference type="Pfam" id="PF14200">
    <property type="entry name" value="RicinB_lectin_2"/>
    <property type="match status" value="1"/>
</dbReference>
<evidence type="ECO:0000256" key="3">
    <source>
        <dbReference type="SAM" id="SignalP"/>
    </source>
</evidence>
<evidence type="ECO:0000256" key="1">
    <source>
        <dbReference type="SAM" id="MobiDB-lite"/>
    </source>
</evidence>
<reference evidence="5 6" key="1">
    <citation type="submission" date="2024-02" db="EMBL/GenBank/DDBJ databases">
        <title>De novo assembly and annotation of 12 fungi associated with fruit tree decline syndrome in Ontario, Canada.</title>
        <authorList>
            <person name="Sulman M."/>
            <person name="Ellouze W."/>
            <person name="Ilyukhin E."/>
        </authorList>
    </citation>
    <scope>NUCLEOTIDE SEQUENCE [LARGE SCALE GENOMIC DNA]</scope>
    <source>
        <strain evidence="5 6">M97-236</strain>
    </source>
</reference>
<feature type="domain" description="Ricin B lectin" evidence="4">
    <location>
        <begin position="62"/>
        <end position="143"/>
    </location>
</feature>